<dbReference type="EMBL" id="KB206620">
    <property type="protein sequence ID" value="ELP89524.1"/>
    <property type="molecule type" value="Genomic_DNA"/>
</dbReference>
<dbReference type="OrthoDB" id="27161at2759"/>
<evidence type="ECO:0008006" key="4">
    <source>
        <dbReference type="Google" id="ProtNLM"/>
    </source>
</evidence>
<reference evidence="2 3" key="1">
    <citation type="submission" date="2012-10" db="EMBL/GenBank/DDBJ databases">
        <authorList>
            <person name="Zafar N."/>
            <person name="Inman J."/>
            <person name="Hall N."/>
            <person name="Lorenzi H."/>
            <person name="Caler E."/>
        </authorList>
    </citation>
    <scope>NUCLEOTIDE SEQUENCE [LARGE SCALE GENOMIC DNA]</scope>
    <source>
        <strain evidence="2 3">IP1</strain>
    </source>
</reference>
<evidence type="ECO:0000256" key="1">
    <source>
        <dbReference type="SAM" id="SignalP"/>
    </source>
</evidence>
<dbReference type="OMA" id="GETIHMK"/>
<evidence type="ECO:0000313" key="2">
    <source>
        <dbReference type="EMBL" id="ELP89524.1"/>
    </source>
</evidence>
<protein>
    <recommendedName>
        <fullName evidence="4">ShKT domain-containing protein</fullName>
    </recommendedName>
</protein>
<name>A0A0A1U5D4_ENTIV</name>
<sequence length="496" mass="55818">MFSVITTLLVILSNGVYLQSSETLVDPLCMTDLVVVNMNSSSVNVRDYTICYDKIQDYEHKVYGYDIQSLCFVHPDFFIVNKSTLFLNRCGEWLQIVGPSENVVNCMIAGSADISTEGSTFAIERRTIGVYSSLYKRLTSGVDNVNNYLTQVSVFEVAFDLGIPVSLYVINRTQSTVAFQFIDHNKPAEKIGIEYKNVVTSYRKNIDDTFVIPLINDYVNVQMVSFDDEKIRFLAVNFSKIDMATAAVRYVAVNTKPCKYIADTQVFDSSKVVEDKLIFQKWQVWTINEKQEGRMFEWGNNNVSFVAEGGNLTLCFAYANAFRIQKDFKEMKVVFDVDGDYEFLITHVLHDTSLTTLNLSTISLIQANLPTQYLRVNGGKTIEMKIAFNLKTLQFSNVITITQKFSKGAHVVLKNSDKCNSTSLDCLFTECSITNESYYTGPSPFLKGCEPFCGVCRDGFVCSSQGFCIKEPSNNNRDGGSIVTIIVFIFVLIVVL</sequence>
<gene>
    <name evidence="2" type="ORF">EIN_457830</name>
</gene>
<dbReference type="AlphaFoldDB" id="A0A0A1U5D4"/>
<accession>A0A0A1U5D4</accession>
<feature type="signal peptide" evidence="1">
    <location>
        <begin position="1"/>
        <end position="18"/>
    </location>
</feature>
<organism evidence="2 3">
    <name type="scientific">Entamoeba invadens IP1</name>
    <dbReference type="NCBI Taxonomy" id="370355"/>
    <lineage>
        <taxon>Eukaryota</taxon>
        <taxon>Amoebozoa</taxon>
        <taxon>Evosea</taxon>
        <taxon>Archamoebae</taxon>
        <taxon>Mastigamoebida</taxon>
        <taxon>Entamoebidae</taxon>
        <taxon>Entamoeba</taxon>
    </lineage>
</organism>
<dbReference type="KEGG" id="eiv:EIN_457830"/>
<dbReference type="GeneID" id="14888504"/>
<dbReference type="RefSeq" id="XP_004256295.1">
    <property type="nucleotide sequence ID" value="XM_004256247.1"/>
</dbReference>
<keyword evidence="1" id="KW-0732">Signal</keyword>
<evidence type="ECO:0000313" key="3">
    <source>
        <dbReference type="Proteomes" id="UP000014680"/>
    </source>
</evidence>
<feature type="chain" id="PRO_5001990944" description="ShKT domain-containing protein" evidence="1">
    <location>
        <begin position="19"/>
        <end position="496"/>
    </location>
</feature>
<dbReference type="Proteomes" id="UP000014680">
    <property type="component" value="Unassembled WGS sequence"/>
</dbReference>
<dbReference type="VEuPathDB" id="AmoebaDB:EIN_457830"/>
<proteinExistence type="predicted"/>
<keyword evidence="3" id="KW-1185">Reference proteome</keyword>